<organism evidence="1 2">
    <name type="scientific">Chryseobacterium ginsengisoli</name>
    <dbReference type="NCBI Taxonomy" id="363853"/>
    <lineage>
        <taxon>Bacteria</taxon>
        <taxon>Pseudomonadati</taxon>
        <taxon>Bacteroidota</taxon>
        <taxon>Flavobacteriia</taxon>
        <taxon>Flavobacteriales</taxon>
        <taxon>Weeksellaceae</taxon>
        <taxon>Chryseobacterium group</taxon>
        <taxon>Chryseobacterium</taxon>
    </lineage>
</organism>
<sequence length="91" mass="10739">MKTNQISQIICNPNTSIVDIQTRKLNLIIYLAQLQDESLLEKIEEYILSKLEKEDHSEFIPFSVETLINRIEKSEDDFQLGRFKSQEDLEH</sequence>
<accession>A0ABP9M481</accession>
<dbReference type="EMBL" id="BAABHX010000002">
    <property type="protein sequence ID" value="GAA5090808.1"/>
    <property type="molecule type" value="Genomic_DNA"/>
</dbReference>
<keyword evidence="2" id="KW-1185">Reference proteome</keyword>
<reference evidence="2" key="1">
    <citation type="journal article" date="2019" name="Int. J. Syst. Evol. Microbiol.">
        <title>The Global Catalogue of Microorganisms (GCM) 10K type strain sequencing project: providing services to taxonomists for standard genome sequencing and annotation.</title>
        <authorList>
            <consortium name="The Broad Institute Genomics Platform"/>
            <consortium name="The Broad Institute Genome Sequencing Center for Infectious Disease"/>
            <person name="Wu L."/>
            <person name="Ma J."/>
        </authorList>
    </citation>
    <scope>NUCLEOTIDE SEQUENCE [LARGE SCALE GENOMIC DNA]</scope>
    <source>
        <strain evidence="2">JCM 18019</strain>
    </source>
</reference>
<comment type="caution">
    <text evidence="1">The sequence shown here is derived from an EMBL/GenBank/DDBJ whole genome shotgun (WGS) entry which is preliminary data.</text>
</comment>
<name>A0ABP9M481_9FLAO</name>
<gene>
    <name evidence="1" type="ORF">GCM10023210_17480</name>
</gene>
<dbReference type="Proteomes" id="UP001500353">
    <property type="component" value="Unassembled WGS sequence"/>
</dbReference>
<protein>
    <submittedName>
        <fullName evidence="1">Uncharacterized protein</fullName>
    </submittedName>
</protein>
<evidence type="ECO:0000313" key="1">
    <source>
        <dbReference type="EMBL" id="GAA5090808.1"/>
    </source>
</evidence>
<evidence type="ECO:0000313" key="2">
    <source>
        <dbReference type="Proteomes" id="UP001500353"/>
    </source>
</evidence>
<proteinExistence type="predicted"/>